<evidence type="ECO:0000313" key="2">
    <source>
        <dbReference type="Proteomes" id="UP000186922"/>
    </source>
</evidence>
<proteinExistence type="predicted"/>
<accession>A0A1D1UIZ5</accession>
<organism evidence="1 2">
    <name type="scientific">Ramazzottius varieornatus</name>
    <name type="common">Water bear</name>
    <name type="synonym">Tardigrade</name>
    <dbReference type="NCBI Taxonomy" id="947166"/>
    <lineage>
        <taxon>Eukaryota</taxon>
        <taxon>Metazoa</taxon>
        <taxon>Ecdysozoa</taxon>
        <taxon>Tardigrada</taxon>
        <taxon>Eutardigrada</taxon>
        <taxon>Parachela</taxon>
        <taxon>Hypsibioidea</taxon>
        <taxon>Ramazzottiidae</taxon>
        <taxon>Ramazzottius</taxon>
    </lineage>
</organism>
<evidence type="ECO:0000313" key="1">
    <source>
        <dbReference type="EMBL" id="GAU89704.1"/>
    </source>
</evidence>
<dbReference type="AlphaFoldDB" id="A0A1D1UIZ5"/>
<protein>
    <recommendedName>
        <fullName evidence="3">Receptor ligand binding region domain-containing protein</fullName>
    </recommendedName>
</protein>
<evidence type="ECO:0008006" key="3">
    <source>
        <dbReference type="Google" id="ProtNLM"/>
    </source>
</evidence>
<sequence>MRDPMKHPTLMSTSVSENFVMQRFIKSVLLDFRWTTVFFLCDEGSPNSFYINNCKGLRSLLDHDPKFLVRAITVNTRPPSTLNYELVLPLIARQSRGACLSSLMPFQDVHKKVEIMDISQ</sequence>
<gene>
    <name evidence="1" type="primary">RvY_02220-1</name>
    <name evidence="1" type="synonym">RvY_02220.1</name>
    <name evidence="1" type="ORF">RvY_02220</name>
</gene>
<comment type="caution">
    <text evidence="1">The sequence shown here is derived from an EMBL/GenBank/DDBJ whole genome shotgun (WGS) entry which is preliminary data.</text>
</comment>
<reference evidence="1 2" key="1">
    <citation type="journal article" date="2016" name="Nat. Commun.">
        <title>Extremotolerant tardigrade genome and improved radiotolerance of human cultured cells by tardigrade-unique protein.</title>
        <authorList>
            <person name="Hashimoto T."/>
            <person name="Horikawa D.D."/>
            <person name="Saito Y."/>
            <person name="Kuwahara H."/>
            <person name="Kozuka-Hata H."/>
            <person name="Shin-I T."/>
            <person name="Minakuchi Y."/>
            <person name="Ohishi K."/>
            <person name="Motoyama A."/>
            <person name="Aizu T."/>
            <person name="Enomoto A."/>
            <person name="Kondo K."/>
            <person name="Tanaka S."/>
            <person name="Hara Y."/>
            <person name="Koshikawa S."/>
            <person name="Sagara H."/>
            <person name="Miura T."/>
            <person name="Yokobori S."/>
            <person name="Miyagawa K."/>
            <person name="Suzuki Y."/>
            <person name="Kubo T."/>
            <person name="Oyama M."/>
            <person name="Kohara Y."/>
            <person name="Fujiyama A."/>
            <person name="Arakawa K."/>
            <person name="Katayama T."/>
            <person name="Toyoda A."/>
            <person name="Kunieda T."/>
        </authorList>
    </citation>
    <scope>NUCLEOTIDE SEQUENCE [LARGE SCALE GENOMIC DNA]</scope>
    <source>
        <strain evidence="1 2">YOKOZUNA-1</strain>
    </source>
</reference>
<dbReference type="EMBL" id="BDGG01000001">
    <property type="protein sequence ID" value="GAU89704.1"/>
    <property type="molecule type" value="Genomic_DNA"/>
</dbReference>
<keyword evidence="2" id="KW-1185">Reference proteome</keyword>
<dbReference type="Proteomes" id="UP000186922">
    <property type="component" value="Unassembled WGS sequence"/>
</dbReference>
<name>A0A1D1UIZ5_RAMVA</name>